<evidence type="ECO:0000313" key="4">
    <source>
        <dbReference type="EMBL" id="SVA48557.1"/>
    </source>
</evidence>
<dbReference type="InterPro" id="IPR016161">
    <property type="entry name" value="Ald_DH/histidinol_DH"/>
</dbReference>
<dbReference type="Pfam" id="PF00171">
    <property type="entry name" value="Aldedh"/>
    <property type="match status" value="1"/>
</dbReference>
<dbReference type="GO" id="GO:0016620">
    <property type="term" value="F:oxidoreductase activity, acting on the aldehyde or oxo group of donors, NAD or NADP as acceptor"/>
    <property type="evidence" value="ECO:0007669"/>
    <property type="project" value="InterPro"/>
</dbReference>
<dbReference type="AlphaFoldDB" id="A0A381W9D3"/>
<dbReference type="Gene3D" id="3.40.309.10">
    <property type="entry name" value="Aldehyde Dehydrogenase, Chain A, domain 2"/>
    <property type="match status" value="1"/>
</dbReference>
<dbReference type="InterPro" id="IPR015590">
    <property type="entry name" value="Aldehyde_DH_dom"/>
</dbReference>
<comment type="similarity">
    <text evidence="1">Belongs to the aldehyde dehydrogenase family.</text>
</comment>
<dbReference type="InterPro" id="IPR029510">
    <property type="entry name" value="Ald_DH_CS_GLU"/>
</dbReference>
<protein>
    <recommendedName>
        <fullName evidence="3">Aldehyde dehydrogenase domain-containing protein</fullName>
    </recommendedName>
</protein>
<name>A0A381W9D3_9ZZZZ</name>
<reference evidence="4" key="1">
    <citation type="submission" date="2018-05" db="EMBL/GenBank/DDBJ databases">
        <authorList>
            <person name="Lanie J.A."/>
            <person name="Ng W.-L."/>
            <person name="Kazmierczak K.M."/>
            <person name="Andrzejewski T.M."/>
            <person name="Davidsen T.M."/>
            <person name="Wayne K.J."/>
            <person name="Tettelin H."/>
            <person name="Glass J.I."/>
            <person name="Rusch D."/>
            <person name="Podicherti R."/>
            <person name="Tsui H.-C.T."/>
            <person name="Winkler M.E."/>
        </authorList>
    </citation>
    <scope>NUCLEOTIDE SEQUENCE</scope>
</reference>
<evidence type="ECO:0000259" key="3">
    <source>
        <dbReference type="Pfam" id="PF00171"/>
    </source>
</evidence>
<accession>A0A381W9D3</accession>
<proteinExistence type="inferred from homology"/>
<dbReference type="PROSITE" id="PS00687">
    <property type="entry name" value="ALDEHYDE_DEHYDR_GLU"/>
    <property type="match status" value="1"/>
</dbReference>
<keyword evidence="2" id="KW-0560">Oxidoreductase</keyword>
<organism evidence="4">
    <name type="scientific">marine metagenome</name>
    <dbReference type="NCBI Taxonomy" id="408172"/>
    <lineage>
        <taxon>unclassified sequences</taxon>
        <taxon>metagenomes</taxon>
        <taxon>ecological metagenomes</taxon>
    </lineage>
</organism>
<dbReference type="FunFam" id="3.40.605.10:FF:000007">
    <property type="entry name" value="NAD/NADP-dependent betaine aldehyde dehydrogenase"/>
    <property type="match status" value="1"/>
</dbReference>
<sequence length="501" mass="53631">MSGVQNINITDEVKNFLNSNHQLLIDGNWVQSVSGEKIPVYDPATEELLAEVDSGNAEDIDAAVISARKALTGEWSKIPSHDRASIINRLADQIESKFDILSELEVLDNGMPLPLAQYSIASHGTTLLRYYASWANKIHGSTIPVSPGGVMNGESITYTRREPIGVVGAIIPWNSPLIFAILKLAPALAAGCTVVLKPAELTPLTALYLGELIQNSDIPKGVVNIVTGYGESAGVALTKHPDVDKITFTGSTEVGKKIVEASVGNLKKVTLELGGKNPVVVFPDADLEKVIPGAARACFFLQGQNCMAGTRLFVHEDIYEAVINGVKEMAEAFTIGHGLIPTNDFGPLISEVQKNRVLDYIQIGKEEGADLITGGKSVGDKGHFVQPTIFANVRGDMRIAKEEIFGPVLCAESFGDDDFESIAKRANATNYGLSGSVWSQDISTAHKMAMLIDAGQVSINCHAAVDPAIPFGGNKQSGWGREFGQEGLDPYLKTKATTVIF</sequence>
<dbReference type="EMBL" id="UINC01010961">
    <property type="protein sequence ID" value="SVA48557.1"/>
    <property type="molecule type" value="Genomic_DNA"/>
</dbReference>
<dbReference type="PANTHER" id="PTHR11699">
    <property type="entry name" value="ALDEHYDE DEHYDROGENASE-RELATED"/>
    <property type="match status" value="1"/>
</dbReference>
<dbReference type="FunFam" id="3.40.309.10:FF:000012">
    <property type="entry name" value="Betaine aldehyde dehydrogenase"/>
    <property type="match status" value="1"/>
</dbReference>
<dbReference type="Gene3D" id="3.40.605.10">
    <property type="entry name" value="Aldehyde Dehydrogenase, Chain A, domain 1"/>
    <property type="match status" value="1"/>
</dbReference>
<feature type="domain" description="Aldehyde dehydrogenase" evidence="3">
    <location>
        <begin position="29"/>
        <end position="496"/>
    </location>
</feature>
<gene>
    <name evidence="4" type="ORF">METZ01_LOCUS101411</name>
</gene>
<evidence type="ECO:0000256" key="1">
    <source>
        <dbReference type="ARBA" id="ARBA00009986"/>
    </source>
</evidence>
<dbReference type="InterPro" id="IPR016160">
    <property type="entry name" value="Ald_DH_CS_CYS"/>
</dbReference>
<dbReference type="InterPro" id="IPR016163">
    <property type="entry name" value="Ald_DH_C"/>
</dbReference>
<dbReference type="SUPFAM" id="SSF53720">
    <property type="entry name" value="ALDH-like"/>
    <property type="match status" value="1"/>
</dbReference>
<dbReference type="PROSITE" id="PS00070">
    <property type="entry name" value="ALDEHYDE_DEHYDR_CYS"/>
    <property type="match status" value="1"/>
</dbReference>
<evidence type="ECO:0000256" key="2">
    <source>
        <dbReference type="ARBA" id="ARBA00023002"/>
    </source>
</evidence>
<dbReference type="InterPro" id="IPR016162">
    <property type="entry name" value="Ald_DH_N"/>
</dbReference>